<dbReference type="EMBL" id="CAOQHR010000004">
    <property type="protein sequence ID" value="CAI6333916.1"/>
    <property type="molecule type" value="Genomic_DNA"/>
</dbReference>
<sequence>MYAYVLVHTRIHYVCNKQPPPPSRDTPGREGLTIFSPTYSVLTSTLSNTPHVLHFVPQR</sequence>
<protein>
    <submittedName>
        <fullName evidence="1">Uncharacterized protein</fullName>
    </submittedName>
</protein>
<dbReference type="AlphaFoldDB" id="A0A9W4UCY4"/>
<keyword evidence="2" id="KW-1185">Reference proteome</keyword>
<evidence type="ECO:0000313" key="1">
    <source>
        <dbReference type="EMBL" id="CAI6333916.1"/>
    </source>
</evidence>
<evidence type="ECO:0000313" key="2">
    <source>
        <dbReference type="Proteomes" id="UP001152607"/>
    </source>
</evidence>
<organism evidence="1 2">
    <name type="scientific">Periconia digitata</name>
    <dbReference type="NCBI Taxonomy" id="1303443"/>
    <lineage>
        <taxon>Eukaryota</taxon>
        <taxon>Fungi</taxon>
        <taxon>Dikarya</taxon>
        <taxon>Ascomycota</taxon>
        <taxon>Pezizomycotina</taxon>
        <taxon>Dothideomycetes</taxon>
        <taxon>Pleosporomycetidae</taxon>
        <taxon>Pleosporales</taxon>
        <taxon>Massarineae</taxon>
        <taxon>Periconiaceae</taxon>
        <taxon>Periconia</taxon>
    </lineage>
</organism>
<accession>A0A9W4UCY4</accession>
<dbReference type="Proteomes" id="UP001152607">
    <property type="component" value="Unassembled WGS sequence"/>
</dbReference>
<proteinExistence type="predicted"/>
<reference evidence="1" key="1">
    <citation type="submission" date="2023-01" db="EMBL/GenBank/DDBJ databases">
        <authorList>
            <person name="Van Ghelder C."/>
            <person name="Rancurel C."/>
        </authorList>
    </citation>
    <scope>NUCLEOTIDE SEQUENCE</scope>
    <source>
        <strain evidence="1">CNCM I-4278</strain>
    </source>
</reference>
<gene>
    <name evidence="1" type="ORF">PDIGIT_LOCUS6968</name>
</gene>
<name>A0A9W4UCY4_9PLEO</name>
<comment type="caution">
    <text evidence="1">The sequence shown here is derived from an EMBL/GenBank/DDBJ whole genome shotgun (WGS) entry which is preliminary data.</text>
</comment>